<dbReference type="Proteomes" id="UP000244081">
    <property type="component" value="Unassembled WGS sequence"/>
</dbReference>
<dbReference type="InterPro" id="IPR001296">
    <property type="entry name" value="Glyco_trans_1"/>
</dbReference>
<keyword evidence="3" id="KW-0808">Transferase</keyword>
<dbReference type="OrthoDB" id="9771846at2"/>
<dbReference type="InterPro" id="IPR028098">
    <property type="entry name" value="Glyco_trans_4-like_N"/>
</dbReference>
<accession>A0A2T5VG81</accession>
<dbReference type="AlphaFoldDB" id="A0A2T5VG81"/>
<dbReference type="GO" id="GO:0016757">
    <property type="term" value="F:glycosyltransferase activity"/>
    <property type="evidence" value="ECO:0007669"/>
    <property type="project" value="UniProtKB-KW"/>
</dbReference>
<evidence type="ECO:0000259" key="1">
    <source>
        <dbReference type="Pfam" id="PF00534"/>
    </source>
</evidence>
<feature type="domain" description="Glycosyl transferase family 1" evidence="1">
    <location>
        <begin position="220"/>
        <end position="355"/>
    </location>
</feature>
<dbReference type="SUPFAM" id="SSF53756">
    <property type="entry name" value="UDP-Glycosyltransferase/glycogen phosphorylase"/>
    <property type="match status" value="1"/>
</dbReference>
<reference evidence="3 4" key="1">
    <citation type="submission" date="2018-04" db="EMBL/GenBank/DDBJ databases">
        <title>Genomic Encyclopedia of Archaeal and Bacterial Type Strains, Phase II (KMG-II): from individual species to whole genera.</title>
        <authorList>
            <person name="Goeker M."/>
        </authorList>
    </citation>
    <scope>NUCLEOTIDE SEQUENCE [LARGE SCALE GENOMIC DNA]</scope>
    <source>
        <strain evidence="3 4">DSM 23382</strain>
    </source>
</reference>
<protein>
    <submittedName>
        <fullName evidence="3">Alpha-1,3-mannosyltransferase</fullName>
    </submittedName>
</protein>
<dbReference type="Pfam" id="PF13439">
    <property type="entry name" value="Glyco_transf_4"/>
    <property type="match status" value="1"/>
</dbReference>
<dbReference type="CDD" id="cd03801">
    <property type="entry name" value="GT4_PimA-like"/>
    <property type="match status" value="1"/>
</dbReference>
<gene>
    <name evidence="3" type="ORF">C8N35_101785</name>
</gene>
<feature type="domain" description="Glycosyltransferase subfamily 4-like N-terminal" evidence="2">
    <location>
        <begin position="43"/>
        <end position="207"/>
    </location>
</feature>
<keyword evidence="4" id="KW-1185">Reference proteome</keyword>
<dbReference type="EMBL" id="QAYG01000001">
    <property type="protein sequence ID" value="PTW62738.1"/>
    <property type="molecule type" value="Genomic_DNA"/>
</dbReference>
<evidence type="ECO:0000259" key="2">
    <source>
        <dbReference type="Pfam" id="PF13439"/>
    </source>
</evidence>
<keyword evidence="3" id="KW-0328">Glycosyltransferase</keyword>
<evidence type="ECO:0000313" key="3">
    <source>
        <dbReference type="EMBL" id="PTW62738.1"/>
    </source>
</evidence>
<dbReference type="PANTHER" id="PTHR45947:SF3">
    <property type="entry name" value="SULFOQUINOVOSYL TRANSFERASE SQD2"/>
    <property type="match status" value="1"/>
</dbReference>
<dbReference type="Pfam" id="PF00534">
    <property type="entry name" value="Glycos_transf_1"/>
    <property type="match status" value="1"/>
</dbReference>
<dbReference type="Gene3D" id="3.40.50.2000">
    <property type="entry name" value="Glycogen Phosphorylase B"/>
    <property type="match status" value="2"/>
</dbReference>
<organism evidence="3 4">
    <name type="scientific">Breoghania corrubedonensis</name>
    <dbReference type="NCBI Taxonomy" id="665038"/>
    <lineage>
        <taxon>Bacteria</taxon>
        <taxon>Pseudomonadati</taxon>
        <taxon>Pseudomonadota</taxon>
        <taxon>Alphaproteobacteria</taxon>
        <taxon>Hyphomicrobiales</taxon>
        <taxon>Stappiaceae</taxon>
        <taxon>Breoghania</taxon>
    </lineage>
</organism>
<comment type="caution">
    <text evidence="3">The sequence shown here is derived from an EMBL/GenBank/DDBJ whole genome shotgun (WGS) entry which is preliminary data.</text>
</comment>
<dbReference type="PANTHER" id="PTHR45947">
    <property type="entry name" value="SULFOQUINOVOSYL TRANSFERASE SQD2"/>
    <property type="match status" value="1"/>
</dbReference>
<dbReference type="InterPro" id="IPR050194">
    <property type="entry name" value="Glycosyltransferase_grp1"/>
</dbReference>
<name>A0A2T5VG81_9HYPH</name>
<sequence length="407" mass="44989">MNTLLHETSDAAEISDVLPTPPVNQSLDSREIVHVVRQYAPGIGGLEEFVAKLAARQLQTFRKVRVLTCNRIFAAPGARLPAREVIDGVEVERLPYIGSRRYPIVPGLWRALASTDIVHVHAIDFAFDALALTRALHRKTVVATTHGGFFHTSKFATLKTIWFNTLTRASVRGYDALVCCSESDLTRFAPIADGRAQMIVNGVDVEKFSGASAPDLTRNLVTLGRFSSNKRLDRLIDVMVHLKKNDPAWHLDICGVPGDVSEETLRAQITRNRLEKQVEVHVGLSSEALREVLERCSFFVSASEYEGFGLALIEAMSAGLVPVVHANAAFQAFAAVHAGVVTCDFARPEEAAQRILQRHDAAAANLEWLRQQSVDAARHYSWDRVKLEYDRVYATALEGHARVGSQF</sequence>
<proteinExistence type="predicted"/>
<evidence type="ECO:0000313" key="4">
    <source>
        <dbReference type="Proteomes" id="UP000244081"/>
    </source>
</evidence>